<accession>A0A512E5F3</accession>
<feature type="domain" description="Leucine-binding protein" evidence="5">
    <location>
        <begin position="33"/>
        <end position="370"/>
    </location>
</feature>
<sequence>MNKMLKSILAGTALVALTSGAALAQGAAFSDGKIKIGVLNDRSGIYADVAGEGSAVAARMAAEEFGNAIDGVPIEIVVADHQNKADIAANLTRQWVDRDQVDVVADVPNSAAALAVQEVTRDKGRIFLMSGPGSTRLTGDACSPTGFHWTYDNHAMAAGTARALTEEGKNSWYFVTADYAFGHSLEEETTKVVKELNGQIMGSVRHPLGTSDFSSFLLQAQGSGAQVIGLANAGGDTTNAIKQAGEFGITEAGQTLAGLLLFISDIHALGLEAAKGLVLTTGFYWDMDDQTRAWSAKYEQKMGSKPTMVHAGVYSSVRHYLKAVQALKSDEGKTVAAKMKELPVEDMFAKNAKLLSNGRLVHDMYLARVKTPDQSKNPWDYYEIVRTIPGNQAYLTAEASGCKLASK</sequence>
<name>A0A512E5F3_9PROT</name>
<evidence type="ECO:0000256" key="1">
    <source>
        <dbReference type="ARBA" id="ARBA00010062"/>
    </source>
</evidence>
<dbReference type="PANTHER" id="PTHR30483">
    <property type="entry name" value="LEUCINE-SPECIFIC-BINDING PROTEIN"/>
    <property type="match status" value="1"/>
</dbReference>
<dbReference type="EMBL" id="BJYZ01000179">
    <property type="protein sequence ID" value="GEO43740.1"/>
    <property type="molecule type" value="Genomic_DNA"/>
</dbReference>
<reference evidence="6 7" key="1">
    <citation type="submission" date="2019-07" db="EMBL/GenBank/DDBJ databases">
        <title>Whole genome shotgun sequence of Skermanella aerolata NBRC 106429.</title>
        <authorList>
            <person name="Hosoyama A."/>
            <person name="Uohara A."/>
            <person name="Ohji S."/>
            <person name="Ichikawa N."/>
        </authorList>
    </citation>
    <scope>NUCLEOTIDE SEQUENCE [LARGE SCALE GENOMIC DNA]</scope>
    <source>
        <strain evidence="6 7">NBRC 106429</strain>
    </source>
</reference>
<dbReference type="AlphaFoldDB" id="A0A512E5F3"/>
<dbReference type="PANTHER" id="PTHR30483:SF6">
    <property type="entry name" value="PERIPLASMIC BINDING PROTEIN OF ABC TRANSPORTER FOR NATURAL AMINO ACIDS"/>
    <property type="match status" value="1"/>
</dbReference>
<gene>
    <name evidence="6" type="ORF">SAE02_78880</name>
</gene>
<evidence type="ECO:0000259" key="5">
    <source>
        <dbReference type="Pfam" id="PF13458"/>
    </source>
</evidence>
<dbReference type="InterPro" id="IPR028082">
    <property type="entry name" value="Peripla_BP_I"/>
</dbReference>
<feature type="signal peptide" evidence="4">
    <location>
        <begin position="1"/>
        <end position="24"/>
    </location>
</feature>
<evidence type="ECO:0000256" key="4">
    <source>
        <dbReference type="SAM" id="SignalP"/>
    </source>
</evidence>
<dbReference type="SUPFAM" id="SSF53822">
    <property type="entry name" value="Periplasmic binding protein-like I"/>
    <property type="match status" value="1"/>
</dbReference>
<keyword evidence="2 4" id="KW-0732">Signal</keyword>
<dbReference type="GO" id="GO:0006865">
    <property type="term" value="P:amino acid transport"/>
    <property type="evidence" value="ECO:0007669"/>
    <property type="project" value="UniProtKB-KW"/>
</dbReference>
<protein>
    <submittedName>
        <fullName evidence="6">ABC transporter permease</fullName>
    </submittedName>
</protein>
<comment type="similarity">
    <text evidence="1">Belongs to the leucine-binding protein family.</text>
</comment>
<evidence type="ECO:0000256" key="2">
    <source>
        <dbReference type="ARBA" id="ARBA00022729"/>
    </source>
</evidence>
<comment type="caution">
    <text evidence="6">The sequence shown here is derived from an EMBL/GenBank/DDBJ whole genome shotgun (WGS) entry which is preliminary data.</text>
</comment>
<evidence type="ECO:0000256" key="3">
    <source>
        <dbReference type="ARBA" id="ARBA00022970"/>
    </source>
</evidence>
<feature type="chain" id="PRO_5021787335" evidence="4">
    <location>
        <begin position="25"/>
        <end position="407"/>
    </location>
</feature>
<dbReference type="Gene3D" id="3.40.50.2300">
    <property type="match status" value="2"/>
</dbReference>
<dbReference type="Proteomes" id="UP000321523">
    <property type="component" value="Unassembled WGS sequence"/>
</dbReference>
<proteinExistence type="inferred from homology"/>
<evidence type="ECO:0000313" key="7">
    <source>
        <dbReference type="Proteomes" id="UP000321523"/>
    </source>
</evidence>
<dbReference type="Pfam" id="PF13458">
    <property type="entry name" value="Peripla_BP_6"/>
    <property type="match status" value="1"/>
</dbReference>
<evidence type="ECO:0000313" key="6">
    <source>
        <dbReference type="EMBL" id="GEO43740.1"/>
    </source>
</evidence>
<dbReference type="CDD" id="cd06327">
    <property type="entry name" value="PBP1_SBP-like"/>
    <property type="match status" value="1"/>
</dbReference>
<keyword evidence="7" id="KW-1185">Reference proteome</keyword>
<keyword evidence="3" id="KW-0813">Transport</keyword>
<dbReference type="InterPro" id="IPR051010">
    <property type="entry name" value="BCAA_transport"/>
</dbReference>
<dbReference type="InterPro" id="IPR028081">
    <property type="entry name" value="Leu-bd"/>
</dbReference>
<organism evidence="6 7">
    <name type="scientific">Skermanella aerolata</name>
    <dbReference type="NCBI Taxonomy" id="393310"/>
    <lineage>
        <taxon>Bacteria</taxon>
        <taxon>Pseudomonadati</taxon>
        <taxon>Pseudomonadota</taxon>
        <taxon>Alphaproteobacteria</taxon>
        <taxon>Rhodospirillales</taxon>
        <taxon>Azospirillaceae</taxon>
        <taxon>Skermanella</taxon>
    </lineage>
</organism>
<keyword evidence="3" id="KW-0029">Amino-acid transport</keyword>